<organism evidence="2 3">
    <name type="scientific">Pseudomonas chlororaphis O6</name>
    <dbReference type="NCBI Taxonomy" id="1037915"/>
    <lineage>
        <taxon>Bacteria</taxon>
        <taxon>Pseudomonadati</taxon>
        <taxon>Pseudomonadota</taxon>
        <taxon>Gammaproteobacteria</taxon>
        <taxon>Pseudomonadales</taxon>
        <taxon>Pseudomonadaceae</taxon>
        <taxon>Pseudomonas</taxon>
    </lineage>
</organism>
<comment type="caution">
    <text evidence="2">The sequence shown here is derived from an EMBL/GenBank/DDBJ whole genome shotgun (WGS) entry which is preliminary data.</text>
</comment>
<accession>A0AB33WVT6</accession>
<evidence type="ECO:0000256" key="1">
    <source>
        <dbReference type="SAM" id="Phobius"/>
    </source>
</evidence>
<dbReference type="EMBL" id="AHOT01000009">
    <property type="protein sequence ID" value="EIM17025.1"/>
    <property type="molecule type" value="Genomic_DNA"/>
</dbReference>
<keyword evidence="1" id="KW-0812">Transmembrane</keyword>
<keyword evidence="1" id="KW-0472">Membrane</keyword>
<sequence>MSTWVISATFAAVTTTRCTKPDSSPAPISALAPKVVLVTLLGLVHFLVARVVFILGQAGCIRWRPDAETGQVDKPLVRVMLDVSLNQLIGNMPPSSALDESCNARIDERLV</sequence>
<name>A0AB33WVT6_9PSED</name>
<keyword evidence="1" id="KW-1133">Transmembrane helix</keyword>
<evidence type="ECO:0000313" key="3">
    <source>
        <dbReference type="Proteomes" id="UP000003790"/>
    </source>
</evidence>
<dbReference type="AlphaFoldDB" id="A0AB33WVT6"/>
<gene>
    <name evidence="2" type="ORF">PchlO6_6056</name>
</gene>
<proteinExistence type="predicted"/>
<feature type="transmembrane region" description="Helical" evidence="1">
    <location>
        <begin position="34"/>
        <end position="55"/>
    </location>
</feature>
<evidence type="ECO:0000313" key="2">
    <source>
        <dbReference type="EMBL" id="EIM17025.1"/>
    </source>
</evidence>
<reference evidence="2 3" key="1">
    <citation type="journal article" date="2012" name="PLoS Genet.">
        <title>Comparative Genomics of Plant-Associated Pseudomonas spp.: Insights into Diversity and Inheritance of Traits Involved in Multitrophic Interactions.</title>
        <authorList>
            <person name="Loper J.E."/>
            <person name="Hassan K.A."/>
            <person name="Mavrodi D.V."/>
            <person name="Davis E.W.II."/>
            <person name="Lim C.K."/>
            <person name="Shaffer B.T."/>
            <person name="Elbourne L.D."/>
            <person name="Stockwell V.O."/>
            <person name="Hartney S.L."/>
            <person name="Breakwell K."/>
            <person name="Henkels M.D."/>
            <person name="Tetu S.G."/>
            <person name="Rangel L.I."/>
            <person name="Kidarsa T.A."/>
            <person name="Wilson N.L."/>
            <person name="van de Mortel J.E."/>
            <person name="Song C."/>
            <person name="Blumhagen R."/>
            <person name="Radune D."/>
            <person name="Hostetler J.B."/>
            <person name="Brinkac L.M."/>
            <person name="Durkin A.S."/>
            <person name="Kluepfel D.A."/>
            <person name="Wechter W.P."/>
            <person name="Anderson A.J."/>
            <person name="Kim Y.C."/>
            <person name="Pierson L.S.III."/>
            <person name="Pierson E.A."/>
            <person name="Lindow S.E."/>
            <person name="Kobayashi D.Y."/>
            <person name="Raaijmakers J.M."/>
            <person name="Weller D.M."/>
            <person name="Thomashow L.S."/>
            <person name="Allen A.E."/>
            <person name="Paulsen I.T."/>
        </authorList>
    </citation>
    <scope>NUCLEOTIDE SEQUENCE [LARGE SCALE GENOMIC DNA]</scope>
    <source>
        <strain evidence="2 3">O6</strain>
    </source>
</reference>
<protein>
    <submittedName>
        <fullName evidence="2">Uncharacterized protein</fullName>
    </submittedName>
</protein>
<dbReference type="Proteomes" id="UP000003790">
    <property type="component" value="Chromosome"/>
</dbReference>